<dbReference type="Pfam" id="PF10141">
    <property type="entry name" value="ssDNA-exonuc_C"/>
    <property type="match status" value="1"/>
</dbReference>
<evidence type="ECO:0000256" key="2">
    <source>
        <dbReference type="ARBA" id="ARBA00019841"/>
    </source>
</evidence>
<feature type="domain" description="DDH" evidence="6">
    <location>
        <begin position="128"/>
        <end position="272"/>
    </location>
</feature>
<sequence length="863" mass="94984">MPVILTNRITSKKSFLRSCNNRMMIRSAAGLAAGFCLRSGNGKGFYMIKSKYRWVMPSAEEHLVAKLSEELRIDRLCAGVLAGRGWTSLEETASFLKPDADRLTDPFEMKGMAAAVDRIRHALREGEKIRVYGDYDADGVTSTALMVRLLTSLGANYDTYIPHRSREGYGLNLAAIDLAAEAGVRLLVTVDNGISAVEQIAYASRLGIDVVVTDHHEPPETLPEAIALVNPKQKDCPYPFKGLCGAGVVFKLAHAMLGRSVLEYADLAAIGTIADLMPLTGENRIIARLGLEQLRSRPIAGIRALTKASGIKPEDLTSGRIAFSLAPRLNAGGRLEHADSALRLLTAATDEEADVYAAELDRLNGERQALVEQTFEEADGLWRSMRETDGFVARHAIVLAKEGWNAGIAGLVASRFVEKYYLPAVILATDAGTGLCKGSARSIDGFDLYAALTECAEWMEHFGGHQAAAGLTMKRVHVAELAARLDRIAQDRISQDDWQPKRRIDLSVSLSDVTLNAVDQLARLEPFGSGNPTPRIAIGNLRIRDSRTMGKESKHLRLTVEQSGTSIEVVAFGMGAHCDRLPPGMRIDLLGELTVNEWNGNRKAQVMFQDYRSEDLLFKDRRHEKDPLAALDLLVSEGASDLVVVCASQTGYREAMHRFGTTGVPIGLYSDMEDDPLTNAETAAAAERDPATASASEQERSHLVLIGLPDDEQGLRSLKAWLLPERGLELVTVLPDRTSETFKDEKQLLFPDRKHFAEVYSMCLKRGEWLDNPDGFQQETALQTGWPLATVRMMHEVFAELGFIAASGASRKVVNNPTRKPLEESARYRKAREIHEAKRLPVLSTDELHRWLQSCHNAKPQNA</sequence>
<dbReference type="InterPro" id="IPR001667">
    <property type="entry name" value="DDH_dom"/>
</dbReference>
<dbReference type="Pfam" id="PF01368">
    <property type="entry name" value="DHH"/>
    <property type="match status" value="1"/>
</dbReference>
<evidence type="ECO:0000256" key="5">
    <source>
        <dbReference type="ARBA" id="ARBA00022839"/>
    </source>
</evidence>
<dbReference type="GO" id="GO:0003676">
    <property type="term" value="F:nucleic acid binding"/>
    <property type="evidence" value="ECO:0007669"/>
    <property type="project" value="InterPro"/>
</dbReference>
<dbReference type="PANTHER" id="PTHR30255:SF2">
    <property type="entry name" value="SINGLE-STRANDED-DNA-SPECIFIC EXONUCLEASE RECJ"/>
    <property type="match status" value="1"/>
</dbReference>
<evidence type="ECO:0000313" key="10">
    <source>
        <dbReference type="EMBL" id="TVY04089.1"/>
    </source>
</evidence>
<dbReference type="InterPro" id="IPR041122">
    <property type="entry name" value="RecJ_OB"/>
</dbReference>
<dbReference type="InterPro" id="IPR004610">
    <property type="entry name" value="RecJ"/>
</dbReference>
<dbReference type="AlphaFoldDB" id="A0A559JW26"/>
<dbReference type="EMBL" id="VNJJ01000001">
    <property type="protein sequence ID" value="TVY04089.1"/>
    <property type="molecule type" value="Genomic_DNA"/>
</dbReference>
<dbReference type="InterPro" id="IPR051673">
    <property type="entry name" value="SSDNA_exonuclease_RecJ"/>
</dbReference>
<keyword evidence="11" id="KW-1185">Reference proteome</keyword>
<feature type="domain" description="DHHA1" evidence="7">
    <location>
        <begin position="397"/>
        <end position="489"/>
    </location>
</feature>
<evidence type="ECO:0000256" key="4">
    <source>
        <dbReference type="ARBA" id="ARBA00022801"/>
    </source>
</evidence>
<dbReference type="NCBIfam" id="TIGR00644">
    <property type="entry name" value="recJ"/>
    <property type="match status" value="1"/>
</dbReference>
<dbReference type="Pfam" id="PF17768">
    <property type="entry name" value="RecJ_OB"/>
    <property type="match status" value="1"/>
</dbReference>
<keyword evidence="4" id="KW-0378">Hydrolase</keyword>
<comment type="caution">
    <text evidence="10">The sequence shown here is derived from an EMBL/GenBank/DDBJ whole genome shotgun (WGS) entry which is preliminary data.</text>
</comment>
<dbReference type="SUPFAM" id="SSF64182">
    <property type="entry name" value="DHH phosphoesterases"/>
    <property type="match status" value="1"/>
</dbReference>
<dbReference type="GO" id="GO:0008409">
    <property type="term" value="F:5'-3' exonuclease activity"/>
    <property type="evidence" value="ECO:0007669"/>
    <property type="project" value="InterPro"/>
</dbReference>
<dbReference type="GO" id="GO:0006281">
    <property type="term" value="P:DNA repair"/>
    <property type="evidence" value="ECO:0007669"/>
    <property type="project" value="InterPro"/>
</dbReference>
<dbReference type="GO" id="GO:0006310">
    <property type="term" value="P:DNA recombination"/>
    <property type="evidence" value="ECO:0007669"/>
    <property type="project" value="InterPro"/>
</dbReference>
<dbReference type="InterPro" id="IPR003156">
    <property type="entry name" value="DHHA1_dom"/>
</dbReference>
<accession>A0A559JW26</accession>
<evidence type="ECO:0000259" key="7">
    <source>
        <dbReference type="Pfam" id="PF02272"/>
    </source>
</evidence>
<dbReference type="InterPro" id="IPR018779">
    <property type="entry name" value="RecJ_C"/>
</dbReference>
<keyword evidence="5 10" id="KW-0269">Exonuclease</keyword>
<keyword evidence="3" id="KW-0540">Nuclease</keyword>
<feature type="domain" description="Single-stranded-DNA-specific exonuclease RecJ C-terminal" evidence="8">
    <location>
        <begin position="686"/>
        <end position="852"/>
    </location>
</feature>
<evidence type="ECO:0000256" key="3">
    <source>
        <dbReference type="ARBA" id="ARBA00022722"/>
    </source>
</evidence>
<proteinExistence type="inferred from homology"/>
<name>A0A559JW26_9BACL</name>
<evidence type="ECO:0000259" key="8">
    <source>
        <dbReference type="Pfam" id="PF10141"/>
    </source>
</evidence>
<dbReference type="Pfam" id="PF02272">
    <property type="entry name" value="DHHA1"/>
    <property type="match status" value="1"/>
</dbReference>
<evidence type="ECO:0000259" key="6">
    <source>
        <dbReference type="Pfam" id="PF01368"/>
    </source>
</evidence>
<dbReference type="Gene3D" id="3.90.1640.30">
    <property type="match status" value="1"/>
</dbReference>
<organism evidence="10 11">
    <name type="scientific">Cohnella terricola</name>
    <dbReference type="NCBI Taxonomy" id="1289167"/>
    <lineage>
        <taxon>Bacteria</taxon>
        <taxon>Bacillati</taxon>
        <taxon>Bacillota</taxon>
        <taxon>Bacilli</taxon>
        <taxon>Bacillales</taxon>
        <taxon>Paenibacillaceae</taxon>
        <taxon>Cohnella</taxon>
    </lineage>
</organism>
<evidence type="ECO:0000259" key="9">
    <source>
        <dbReference type="Pfam" id="PF17768"/>
    </source>
</evidence>
<protein>
    <recommendedName>
        <fullName evidence="2">Single-stranded-DNA-specific exonuclease RecJ</fullName>
    </recommendedName>
</protein>
<reference evidence="10 11" key="1">
    <citation type="submission" date="2019-07" db="EMBL/GenBank/DDBJ databases">
        <authorList>
            <person name="Kim J."/>
        </authorList>
    </citation>
    <scope>NUCLEOTIDE SEQUENCE [LARGE SCALE GENOMIC DNA]</scope>
    <source>
        <strain evidence="10 11">G13</strain>
    </source>
</reference>
<comment type="similarity">
    <text evidence="1">Belongs to the RecJ family.</text>
</comment>
<gene>
    <name evidence="10" type="primary">recJ</name>
    <name evidence="10" type="ORF">FPZ45_00325</name>
</gene>
<evidence type="ECO:0000256" key="1">
    <source>
        <dbReference type="ARBA" id="ARBA00005915"/>
    </source>
</evidence>
<dbReference type="OrthoDB" id="9809852at2"/>
<evidence type="ECO:0000313" key="11">
    <source>
        <dbReference type="Proteomes" id="UP000316330"/>
    </source>
</evidence>
<dbReference type="InterPro" id="IPR038763">
    <property type="entry name" value="DHH_sf"/>
</dbReference>
<dbReference type="Proteomes" id="UP000316330">
    <property type="component" value="Unassembled WGS sequence"/>
</dbReference>
<dbReference type="PANTHER" id="PTHR30255">
    <property type="entry name" value="SINGLE-STRANDED-DNA-SPECIFIC EXONUCLEASE RECJ"/>
    <property type="match status" value="1"/>
</dbReference>
<feature type="domain" description="RecJ OB" evidence="9">
    <location>
        <begin position="504"/>
        <end position="610"/>
    </location>
</feature>
<dbReference type="Gene3D" id="2.40.50.460">
    <property type="match status" value="1"/>
</dbReference>